<evidence type="ECO:0000313" key="2">
    <source>
        <dbReference type="EMBL" id="MBB5159570.1"/>
    </source>
</evidence>
<gene>
    <name evidence="2" type="ORF">BJ970_007169</name>
</gene>
<proteinExistence type="predicted"/>
<keyword evidence="3" id="KW-1185">Reference proteome</keyword>
<sequence length="111" mass="12224">MTETVKDAVGFSNEVELRKQNRLDGPRSTLRASSMAPAEFDGRQLDSRERVSSIGLGGSQLDHCSFDHRCLRVAPNSMAASAAQHSTNREYRATRCQTGIVRCGHCLVTTR</sequence>
<name>A0A840QHR6_9PSEU</name>
<accession>A0A840QHR6</accession>
<dbReference type="AlphaFoldDB" id="A0A840QHR6"/>
<organism evidence="2 3">
    <name type="scientific">Saccharopolyspora phatthalungensis</name>
    <dbReference type="NCBI Taxonomy" id="664693"/>
    <lineage>
        <taxon>Bacteria</taxon>
        <taxon>Bacillati</taxon>
        <taxon>Actinomycetota</taxon>
        <taxon>Actinomycetes</taxon>
        <taxon>Pseudonocardiales</taxon>
        <taxon>Pseudonocardiaceae</taxon>
        <taxon>Saccharopolyspora</taxon>
    </lineage>
</organism>
<reference evidence="2 3" key="1">
    <citation type="submission" date="2020-08" db="EMBL/GenBank/DDBJ databases">
        <title>Sequencing the genomes of 1000 actinobacteria strains.</title>
        <authorList>
            <person name="Klenk H.-P."/>
        </authorList>
    </citation>
    <scope>NUCLEOTIDE SEQUENCE [LARGE SCALE GENOMIC DNA]</scope>
    <source>
        <strain evidence="2 3">DSM 45584</strain>
    </source>
</reference>
<evidence type="ECO:0000256" key="1">
    <source>
        <dbReference type="SAM" id="MobiDB-lite"/>
    </source>
</evidence>
<dbReference type="Proteomes" id="UP000584374">
    <property type="component" value="Unassembled WGS sequence"/>
</dbReference>
<feature type="region of interest" description="Disordered" evidence="1">
    <location>
        <begin position="17"/>
        <end position="46"/>
    </location>
</feature>
<protein>
    <submittedName>
        <fullName evidence="2">Uncharacterized protein</fullName>
    </submittedName>
</protein>
<comment type="caution">
    <text evidence="2">The sequence shown here is derived from an EMBL/GenBank/DDBJ whole genome shotgun (WGS) entry which is preliminary data.</text>
</comment>
<dbReference type="EMBL" id="JACHIW010000002">
    <property type="protein sequence ID" value="MBB5159570.1"/>
    <property type="molecule type" value="Genomic_DNA"/>
</dbReference>
<evidence type="ECO:0000313" key="3">
    <source>
        <dbReference type="Proteomes" id="UP000584374"/>
    </source>
</evidence>